<evidence type="ECO:0000313" key="4">
    <source>
        <dbReference type="EMBL" id="TRL35094.1"/>
    </source>
</evidence>
<dbReference type="Pfam" id="PF01315">
    <property type="entry name" value="Ald_Xan_dh_C"/>
    <property type="match status" value="1"/>
</dbReference>
<dbReference type="InterPro" id="IPR016208">
    <property type="entry name" value="Ald_Oxase/xanthine_DH-like"/>
</dbReference>
<dbReference type="SUPFAM" id="SSF56003">
    <property type="entry name" value="Molybdenum cofactor-binding domain"/>
    <property type="match status" value="1"/>
</dbReference>
<keyword evidence="2" id="KW-0560">Oxidoreductase</keyword>
<dbReference type="Pfam" id="PF02738">
    <property type="entry name" value="MoCoBD_1"/>
    <property type="match status" value="1"/>
</dbReference>
<evidence type="ECO:0000259" key="3">
    <source>
        <dbReference type="SMART" id="SM01008"/>
    </source>
</evidence>
<evidence type="ECO:0000256" key="2">
    <source>
        <dbReference type="ARBA" id="ARBA00023002"/>
    </source>
</evidence>
<keyword evidence="1" id="KW-0500">Molybdenum</keyword>
<feature type="domain" description="Aldehyde oxidase/xanthine dehydrogenase a/b hammerhead" evidence="3">
    <location>
        <begin position="20"/>
        <end position="140"/>
    </location>
</feature>
<dbReference type="SUPFAM" id="SSF54665">
    <property type="entry name" value="CO dehydrogenase molybdoprotein N-domain-like"/>
    <property type="match status" value="1"/>
</dbReference>
<dbReference type="GO" id="GO:0005506">
    <property type="term" value="F:iron ion binding"/>
    <property type="evidence" value="ECO:0007669"/>
    <property type="project" value="InterPro"/>
</dbReference>
<gene>
    <name evidence="4" type="ORF">FNA46_20675</name>
</gene>
<reference evidence="4 5" key="1">
    <citation type="submission" date="2019-07" db="EMBL/GenBank/DDBJ databases">
        <title>Ln-dependent methylotrophs.</title>
        <authorList>
            <person name="Tani A."/>
        </authorList>
    </citation>
    <scope>NUCLEOTIDE SEQUENCE [LARGE SCALE GENOMIC DNA]</scope>
    <source>
        <strain evidence="4 5">SM12</strain>
    </source>
</reference>
<dbReference type="InterPro" id="IPR046867">
    <property type="entry name" value="AldOxase/xan_DH_MoCoBD2"/>
</dbReference>
<dbReference type="Pfam" id="PF20256">
    <property type="entry name" value="MoCoBD_2"/>
    <property type="match status" value="1"/>
</dbReference>
<dbReference type="Proteomes" id="UP000316801">
    <property type="component" value="Unassembled WGS sequence"/>
</dbReference>
<dbReference type="Gene3D" id="3.30.365.10">
    <property type="entry name" value="Aldehyde oxidase/xanthine dehydrogenase, molybdopterin binding domain"/>
    <property type="match status" value="4"/>
</dbReference>
<dbReference type="SMART" id="SM01008">
    <property type="entry name" value="Ald_Xan_dh_C"/>
    <property type="match status" value="1"/>
</dbReference>
<dbReference type="GO" id="GO:0016491">
    <property type="term" value="F:oxidoreductase activity"/>
    <property type="evidence" value="ECO:0007669"/>
    <property type="project" value="UniProtKB-KW"/>
</dbReference>
<evidence type="ECO:0000313" key="5">
    <source>
        <dbReference type="Proteomes" id="UP000316801"/>
    </source>
</evidence>
<keyword evidence="5" id="KW-1185">Reference proteome</keyword>
<dbReference type="InterPro" id="IPR008274">
    <property type="entry name" value="AldOxase/xan_DH_MoCoBD1"/>
</dbReference>
<dbReference type="PANTHER" id="PTHR11908">
    <property type="entry name" value="XANTHINE DEHYDROGENASE"/>
    <property type="match status" value="1"/>
</dbReference>
<dbReference type="RefSeq" id="WP_143127107.1">
    <property type="nucleotide sequence ID" value="NZ_VJMG01000069.1"/>
</dbReference>
<dbReference type="EMBL" id="VJMG01000069">
    <property type="protein sequence ID" value="TRL35094.1"/>
    <property type="molecule type" value="Genomic_DNA"/>
</dbReference>
<accession>A0A549SZP3</accession>
<comment type="caution">
    <text evidence="4">The sequence shown here is derived from an EMBL/GenBank/DDBJ whole genome shotgun (WGS) entry which is preliminary data.</text>
</comment>
<organism evidence="4 5">
    <name type="scientific">Rhizobium straminoryzae</name>
    <dbReference type="NCBI Taxonomy" id="1387186"/>
    <lineage>
        <taxon>Bacteria</taxon>
        <taxon>Pseudomonadati</taxon>
        <taxon>Pseudomonadota</taxon>
        <taxon>Alphaproteobacteria</taxon>
        <taxon>Hyphomicrobiales</taxon>
        <taxon>Rhizobiaceae</taxon>
        <taxon>Rhizobium/Agrobacterium group</taxon>
        <taxon>Rhizobium</taxon>
    </lineage>
</organism>
<dbReference type="AlphaFoldDB" id="A0A549SZP3"/>
<evidence type="ECO:0000256" key="1">
    <source>
        <dbReference type="ARBA" id="ARBA00022505"/>
    </source>
</evidence>
<protein>
    <submittedName>
        <fullName evidence="4">Xanthine dehydrogenase family protein molybdopterin-binding subunit</fullName>
    </submittedName>
</protein>
<proteinExistence type="predicted"/>
<dbReference type="PANTHER" id="PTHR11908:SF132">
    <property type="entry name" value="ALDEHYDE OXIDASE 1-RELATED"/>
    <property type="match status" value="1"/>
</dbReference>
<dbReference type="InterPro" id="IPR000674">
    <property type="entry name" value="Ald_Oxase/Xan_DH_a/b"/>
</dbReference>
<dbReference type="Gene3D" id="3.90.1170.50">
    <property type="entry name" value="Aldehyde oxidase/xanthine dehydrogenase, a/b hammerhead"/>
    <property type="match status" value="1"/>
</dbReference>
<dbReference type="InterPro" id="IPR036856">
    <property type="entry name" value="Ald_Oxase/Xan_DH_a/b_sf"/>
</dbReference>
<sequence length="788" mass="84086">MGMEGIGARVARKEDKRFLTGKGRYTDDMVVAGMKFAYFVRSPHAHAKITGIDAAAAKAMPGVIDVLDGRQLQADGIGNLICGWMIHSKDGSPMKMGAWRPLAVDTVRYVGDAVAIVVADSAAEARDAAEAVIVDYDELPAVTTSLAALGDGAPQIHPEAPGNLIFDWQIGDALAADKAIAEAAHVTEIEILNNRLSPNPMEPRATLGIYDSAEDHFTCYTTSQNPHVARLVMSAFYNVAPENKLRVIAPDVGGGFGSKIYIYPEEIVCLWASKKTGVPVKWTSDRTEAFLTDAHGRDHVSKVKMAFDKDHRITALKVDTIANLGAYMSLFSSAVPTYLYATLLSGQYAIPAIHANVRTVYTNTVPVDAYRGAGRPEATYLLERTMETAARELGLSPAELRRKNFIRSFPYQTPVIMTYDAGDYEASLNAAMQAADWDGFAARRAEAERRGKKRGIGMSCYIEACGIAPSQAVGSLGAGVGLWESAEVRVNAVGTIEVLTGSHSHGQGHETTFAQLVADRLGVPISSVNIVHGDTDKVQMGMGTYGSRSGAVGMSAIVKALDKVEMKAKKIAAHLMEADESDIVIENGELKVAGTDKVLPWFQVALAAYTAHNLPAGMEPGLKESAFYDPSNFTFPAGCYIAEVEIDPETGKTEIVQFVAADDFGNIINPLIVEGQVHGGLAQGIGQALLEEVRYDEATGQILTASYMDYAMPRADDLPSFTLSHQNTPCPGNPLGIKGCGEAGAIGSPPALINAITDAIGIKYLTMPATPLKVWTALQGAAMPMAAE</sequence>
<name>A0A549SZP3_9HYPH</name>
<dbReference type="InterPro" id="IPR037165">
    <property type="entry name" value="AldOxase/xan_DH_Mopterin-bd_sf"/>
</dbReference>